<dbReference type="Proteomes" id="UP000010796">
    <property type="component" value="Chromosome"/>
</dbReference>
<proteinExistence type="predicted"/>
<reference evidence="2" key="1">
    <citation type="submission" date="2012-02" db="EMBL/GenBank/DDBJ databases">
        <title>The complete genome of Echinicola vietnamensis DSM 17526.</title>
        <authorList>
            <person name="Lucas S."/>
            <person name="Copeland A."/>
            <person name="Lapidus A."/>
            <person name="Glavina del Rio T."/>
            <person name="Dalin E."/>
            <person name="Tice H."/>
            <person name="Bruce D."/>
            <person name="Goodwin L."/>
            <person name="Pitluck S."/>
            <person name="Peters L."/>
            <person name="Ovchinnikova G."/>
            <person name="Teshima H."/>
            <person name="Kyrpides N."/>
            <person name="Mavromatis K."/>
            <person name="Ivanova N."/>
            <person name="Brettin T."/>
            <person name="Detter J.C."/>
            <person name="Han C."/>
            <person name="Larimer F."/>
            <person name="Land M."/>
            <person name="Hauser L."/>
            <person name="Markowitz V."/>
            <person name="Cheng J.-F."/>
            <person name="Hugenholtz P."/>
            <person name="Woyke T."/>
            <person name="Wu D."/>
            <person name="Brambilla E."/>
            <person name="Klenk H.-P."/>
            <person name="Eisen J.A."/>
        </authorList>
    </citation>
    <scope>NUCLEOTIDE SEQUENCE [LARGE SCALE GENOMIC DNA]</scope>
    <source>
        <strain evidence="2">DSM 17526 / LMG 23754 / KMM 6221</strain>
    </source>
</reference>
<protein>
    <submittedName>
        <fullName evidence="1">Uncharacterized protein</fullName>
    </submittedName>
</protein>
<accession>L0G4G4</accession>
<dbReference type="HOGENOM" id="CLU_2842790_0_0_10"/>
<evidence type="ECO:0000313" key="1">
    <source>
        <dbReference type="EMBL" id="AGA80422.1"/>
    </source>
</evidence>
<sequence length="65" mass="7436">MLPAIKIPDIDRVFYVGIILEVPFWSCGKEPFSSWDFIRKKMEVLSPRKEIGDQAEKMGVACFDG</sequence>
<dbReference type="STRING" id="926556.Echvi_4226"/>
<organism evidence="1 2">
    <name type="scientific">Echinicola vietnamensis (strain DSM 17526 / LMG 23754 / KMM 6221)</name>
    <dbReference type="NCBI Taxonomy" id="926556"/>
    <lineage>
        <taxon>Bacteria</taxon>
        <taxon>Pseudomonadati</taxon>
        <taxon>Bacteroidota</taxon>
        <taxon>Cytophagia</taxon>
        <taxon>Cytophagales</taxon>
        <taxon>Cyclobacteriaceae</taxon>
        <taxon>Echinicola</taxon>
    </lineage>
</organism>
<dbReference type="EMBL" id="CP003346">
    <property type="protein sequence ID" value="AGA80422.1"/>
    <property type="molecule type" value="Genomic_DNA"/>
</dbReference>
<dbReference type="AlphaFoldDB" id="L0G4G4"/>
<evidence type="ECO:0000313" key="2">
    <source>
        <dbReference type="Proteomes" id="UP000010796"/>
    </source>
</evidence>
<name>L0G4G4_ECHVK</name>
<dbReference type="KEGG" id="evi:Echvi_4226"/>
<gene>
    <name evidence="1" type="ordered locus">Echvi_4226</name>
</gene>
<keyword evidence="2" id="KW-1185">Reference proteome</keyword>